<sequence>MPRLLPRVRAQLALLTRRRRRLSNDLLEGDYASVFHGRSPDFDDLRPYLPGDEVRDIDWRASARHPEPLVRRRTAQRRMRLAIVAGNGAELSALGPAGTQKRDTAVLAAGMLAVVAARHGDDVLLVSGSGGRSRVSRPGRADGHLESLLQTLHSPAAEPGGPAAPLRTLAAMRVPRMLVLVIADDGPLPEEARRLLPGLRHRHEMLWLDLADADLTEALPGDGRAAPLVDVLAGEGLQTPALPGRLAHEYRAAEAARLAGRARLLRRHGIPQARVNHAVDVPAALHRLLRGLPAPATAAAPASGATSPHAPGTPRTGSAGRRT</sequence>
<dbReference type="PANTHER" id="PTHR33608:SF6">
    <property type="entry name" value="BLL2464 PROTEIN"/>
    <property type="match status" value="1"/>
</dbReference>
<dbReference type="Pfam" id="PF01882">
    <property type="entry name" value="DUF58"/>
    <property type="match status" value="1"/>
</dbReference>
<feature type="compositionally biased region" description="Low complexity" evidence="1">
    <location>
        <begin position="296"/>
        <end position="312"/>
    </location>
</feature>
<dbReference type="AlphaFoldDB" id="A0A8J2TY34"/>
<gene>
    <name evidence="3" type="ORF">GCM10011333_17820</name>
</gene>
<dbReference type="RefSeq" id="WP_188550564.1">
    <property type="nucleotide sequence ID" value="NZ_BMFY01000006.1"/>
</dbReference>
<protein>
    <recommendedName>
        <fullName evidence="2">DUF58 domain-containing protein</fullName>
    </recommendedName>
</protein>
<name>A0A8J2TY34_9MICO</name>
<dbReference type="Proteomes" id="UP000616114">
    <property type="component" value="Unassembled WGS sequence"/>
</dbReference>
<feature type="domain" description="DUF58" evidence="2">
    <location>
        <begin position="44"/>
        <end position="250"/>
    </location>
</feature>
<dbReference type="InterPro" id="IPR002881">
    <property type="entry name" value="DUF58"/>
</dbReference>
<dbReference type="EMBL" id="BMFY01000006">
    <property type="protein sequence ID" value="GGA15197.1"/>
    <property type="molecule type" value="Genomic_DNA"/>
</dbReference>
<evidence type="ECO:0000259" key="2">
    <source>
        <dbReference type="Pfam" id="PF01882"/>
    </source>
</evidence>
<evidence type="ECO:0000313" key="3">
    <source>
        <dbReference type="EMBL" id="GGA15197.1"/>
    </source>
</evidence>
<keyword evidence="4" id="KW-1185">Reference proteome</keyword>
<comment type="caution">
    <text evidence="3">The sequence shown here is derived from an EMBL/GenBank/DDBJ whole genome shotgun (WGS) entry which is preliminary data.</text>
</comment>
<reference evidence="3" key="1">
    <citation type="journal article" date="2014" name="Int. J. Syst. Evol. Microbiol.">
        <title>Complete genome sequence of Corynebacterium casei LMG S-19264T (=DSM 44701T), isolated from a smear-ripened cheese.</title>
        <authorList>
            <consortium name="US DOE Joint Genome Institute (JGI-PGF)"/>
            <person name="Walter F."/>
            <person name="Albersmeier A."/>
            <person name="Kalinowski J."/>
            <person name="Ruckert C."/>
        </authorList>
    </citation>
    <scope>NUCLEOTIDE SEQUENCE</scope>
    <source>
        <strain evidence="3">CGMCC 1.12785</strain>
    </source>
</reference>
<proteinExistence type="predicted"/>
<organism evidence="3 4">
    <name type="scientific">Sediminivirga luteola</name>
    <dbReference type="NCBI Taxonomy" id="1774748"/>
    <lineage>
        <taxon>Bacteria</taxon>
        <taxon>Bacillati</taxon>
        <taxon>Actinomycetota</taxon>
        <taxon>Actinomycetes</taxon>
        <taxon>Micrococcales</taxon>
        <taxon>Brevibacteriaceae</taxon>
        <taxon>Sediminivirga</taxon>
    </lineage>
</organism>
<dbReference type="PANTHER" id="PTHR33608">
    <property type="entry name" value="BLL2464 PROTEIN"/>
    <property type="match status" value="1"/>
</dbReference>
<accession>A0A8J2TY34</accession>
<feature type="region of interest" description="Disordered" evidence="1">
    <location>
        <begin position="296"/>
        <end position="323"/>
    </location>
</feature>
<reference evidence="3" key="2">
    <citation type="submission" date="2020-09" db="EMBL/GenBank/DDBJ databases">
        <authorList>
            <person name="Sun Q."/>
            <person name="Zhou Y."/>
        </authorList>
    </citation>
    <scope>NUCLEOTIDE SEQUENCE</scope>
    <source>
        <strain evidence="3">CGMCC 1.12785</strain>
    </source>
</reference>
<evidence type="ECO:0000313" key="4">
    <source>
        <dbReference type="Proteomes" id="UP000616114"/>
    </source>
</evidence>
<evidence type="ECO:0000256" key="1">
    <source>
        <dbReference type="SAM" id="MobiDB-lite"/>
    </source>
</evidence>